<dbReference type="InterPro" id="IPR010734">
    <property type="entry name" value="Copine_C"/>
</dbReference>
<proteinExistence type="predicted"/>
<dbReference type="AlphaFoldDB" id="A0A0H5QLZ5"/>
<dbReference type="GO" id="GO:0071277">
    <property type="term" value="P:cellular response to calcium ion"/>
    <property type="evidence" value="ECO:0007669"/>
    <property type="project" value="TreeGrafter"/>
</dbReference>
<feature type="domain" description="Copine C-terminal" evidence="1">
    <location>
        <begin position="7"/>
        <end position="51"/>
    </location>
</feature>
<dbReference type="GO" id="GO:0005544">
    <property type="term" value="F:calcium-dependent phospholipid binding"/>
    <property type="evidence" value="ECO:0007669"/>
    <property type="project" value="InterPro"/>
</dbReference>
<accession>A0A0H5QLZ5</accession>
<evidence type="ECO:0000313" key="2">
    <source>
        <dbReference type="EMBL" id="CRZ02371.1"/>
    </source>
</evidence>
<name>A0A0H5QLZ5_9EUKA</name>
<dbReference type="PANTHER" id="PTHR10857">
    <property type="entry name" value="COPINE"/>
    <property type="match status" value="1"/>
</dbReference>
<dbReference type="InterPro" id="IPR045052">
    <property type="entry name" value="Copine"/>
</dbReference>
<dbReference type="EMBL" id="HACM01001930">
    <property type="protein sequence ID" value="CRZ02372.1"/>
    <property type="molecule type" value="Transcribed_RNA"/>
</dbReference>
<dbReference type="EMBL" id="HACM01001929">
    <property type="protein sequence ID" value="CRZ02371.1"/>
    <property type="molecule type" value="Transcribed_RNA"/>
</dbReference>
<reference evidence="2" key="1">
    <citation type="submission" date="2015-04" db="EMBL/GenBank/DDBJ databases">
        <title>The genome sequence of the plant pathogenic Rhizarian Plasmodiophora brassicae reveals insights in its biotrophic life cycle and the origin of chitin synthesis.</title>
        <authorList>
            <person name="Schwelm A."/>
            <person name="Fogelqvist J."/>
            <person name="Knaust A."/>
            <person name="Julke S."/>
            <person name="Lilja T."/>
            <person name="Dhandapani V."/>
            <person name="Bonilla-Rosso G."/>
            <person name="Karlsson M."/>
            <person name="Shevchenko A."/>
            <person name="Choi S.R."/>
            <person name="Kim H.G."/>
            <person name="Park J.Y."/>
            <person name="Lim Y.P."/>
            <person name="Ludwig-Muller J."/>
            <person name="Dixelius C."/>
        </authorList>
    </citation>
    <scope>NUCLEOTIDE SEQUENCE</scope>
    <source>
        <tissue evidence="2">Potato root galls</tissue>
    </source>
</reference>
<dbReference type="Pfam" id="PF07002">
    <property type="entry name" value="Copine"/>
    <property type="match status" value="1"/>
</dbReference>
<evidence type="ECO:0000259" key="1">
    <source>
        <dbReference type="Pfam" id="PF07002"/>
    </source>
</evidence>
<organism evidence="2">
    <name type="scientific">Spongospora subterranea</name>
    <dbReference type="NCBI Taxonomy" id="70186"/>
    <lineage>
        <taxon>Eukaryota</taxon>
        <taxon>Sar</taxon>
        <taxon>Rhizaria</taxon>
        <taxon>Endomyxa</taxon>
        <taxon>Phytomyxea</taxon>
        <taxon>Plasmodiophorida</taxon>
        <taxon>Plasmodiophoridae</taxon>
        <taxon>Spongospora</taxon>
    </lineage>
</organism>
<dbReference type="GO" id="GO:0005886">
    <property type="term" value="C:plasma membrane"/>
    <property type="evidence" value="ECO:0007669"/>
    <property type="project" value="TreeGrafter"/>
</dbReference>
<protein>
    <recommendedName>
        <fullName evidence="1">Copine C-terminal domain-containing protein</fullName>
    </recommendedName>
</protein>
<sequence length="100" mass="11587">MPLNFTSQRDIVQFVPMNLYRDSDMNRLSAEVLSEIPAQLLSFMKLRNVRPMMKRKISPVRTLVIALLILNFHGKKHVVEEGRAIIIDEGRVQSRRGIQN</sequence>
<dbReference type="PANTHER" id="PTHR10857:SF112">
    <property type="entry name" value="COPINE-9"/>
    <property type="match status" value="1"/>
</dbReference>